<dbReference type="SMART" id="SM00369">
    <property type="entry name" value="LRR_TYP"/>
    <property type="match status" value="4"/>
</dbReference>
<keyword evidence="7" id="KW-0175">Coiled coil</keyword>
<evidence type="ECO:0000259" key="8">
    <source>
        <dbReference type="Pfam" id="PF00931"/>
    </source>
</evidence>
<evidence type="ECO:0000256" key="2">
    <source>
        <dbReference type="ARBA" id="ARBA00022614"/>
    </source>
</evidence>
<evidence type="ECO:0000256" key="5">
    <source>
        <dbReference type="ARBA" id="ARBA00022821"/>
    </source>
</evidence>
<dbReference type="Gene3D" id="1.10.10.10">
    <property type="entry name" value="Winged helix-like DNA-binding domain superfamily/Winged helix DNA-binding domain"/>
    <property type="match status" value="1"/>
</dbReference>
<evidence type="ECO:0000256" key="1">
    <source>
        <dbReference type="ARBA" id="ARBA00008894"/>
    </source>
</evidence>
<dbReference type="InterPro" id="IPR002182">
    <property type="entry name" value="NB-ARC"/>
</dbReference>
<dbReference type="InterPro" id="IPR027417">
    <property type="entry name" value="P-loop_NTPase"/>
</dbReference>
<keyword evidence="4" id="KW-0547">Nucleotide-binding</keyword>
<evidence type="ECO:0000256" key="4">
    <source>
        <dbReference type="ARBA" id="ARBA00022741"/>
    </source>
</evidence>
<dbReference type="InterPro" id="IPR042197">
    <property type="entry name" value="Apaf_helical"/>
</dbReference>
<evidence type="ECO:0000259" key="10">
    <source>
        <dbReference type="Pfam" id="PF23559"/>
    </source>
</evidence>
<dbReference type="GO" id="GO:0051707">
    <property type="term" value="P:response to other organism"/>
    <property type="evidence" value="ECO:0007669"/>
    <property type="project" value="UniProtKB-ARBA"/>
</dbReference>
<dbReference type="CDD" id="cd14798">
    <property type="entry name" value="RX-CC_like"/>
    <property type="match status" value="1"/>
</dbReference>
<evidence type="ECO:0000256" key="6">
    <source>
        <dbReference type="ARBA" id="ARBA00022840"/>
    </source>
</evidence>
<dbReference type="PANTHER" id="PTHR36766:SF40">
    <property type="entry name" value="DISEASE RESISTANCE PROTEIN RGA3"/>
    <property type="match status" value="1"/>
</dbReference>
<keyword evidence="14" id="KW-1185">Reference proteome</keyword>
<feature type="domain" description="NB-ARC" evidence="8">
    <location>
        <begin position="182"/>
        <end position="349"/>
    </location>
</feature>
<feature type="domain" description="R13L1/DRL21-like LRR repeat region" evidence="12">
    <location>
        <begin position="794"/>
        <end position="938"/>
    </location>
</feature>
<dbReference type="InterPro" id="IPR056789">
    <property type="entry name" value="LRR_R13L1-DRL21"/>
</dbReference>
<keyword evidence="5" id="KW-0611">Plant defense</keyword>
<dbReference type="InterPro" id="IPR003591">
    <property type="entry name" value="Leu-rich_rpt_typical-subtyp"/>
</dbReference>
<dbReference type="InterPro" id="IPR038005">
    <property type="entry name" value="RX-like_CC"/>
</dbReference>
<dbReference type="GO" id="GO:0005524">
    <property type="term" value="F:ATP binding"/>
    <property type="evidence" value="ECO:0007669"/>
    <property type="project" value="UniProtKB-KW"/>
</dbReference>
<dbReference type="AlphaFoldDB" id="A0AAD6EPR6"/>
<dbReference type="Gene3D" id="3.40.50.300">
    <property type="entry name" value="P-loop containing nucleotide triphosphate hydrolases"/>
    <property type="match status" value="1"/>
</dbReference>
<dbReference type="Proteomes" id="UP001210211">
    <property type="component" value="Unassembled WGS sequence"/>
</dbReference>
<dbReference type="PRINTS" id="PR00364">
    <property type="entry name" value="DISEASERSIST"/>
</dbReference>
<dbReference type="Pfam" id="PF00931">
    <property type="entry name" value="NB-ARC"/>
    <property type="match status" value="1"/>
</dbReference>
<dbReference type="InterPro" id="IPR032675">
    <property type="entry name" value="LRR_dom_sf"/>
</dbReference>
<proteinExistence type="inferred from homology"/>
<dbReference type="EMBL" id="JAMRDG010000001">
    <property type="protein sequence ID" value="KAJ3696627.1"/>
    <property type="molecule type" value="Genomic_DNA"/>
</dbReference>
<comment type="caution">
    <text evidence="13">The sequence shown here is derived from an EMBL/GenBank/DDBJ whole genome shotgun (WGS) entry which is preliminary data.</text>
</comment>
<dbReference type="Pfam" id="PF23559">
    <property type="entry name" value="WHD_DRP"/>
    <property type="match status" value="1"/>
</dbReference>
<evidence type="ECO:0000259" key="12">
    <source>
        <dbReference type="Pfam" id="PF25019"/>
    </source>
</evidence>
<dbReference type="SUPFAM" id="SSF52540">
    <property type="entry name" value="P-loop containing nucleoside triphosphate hydrolases"/>
    <property type="match status" value="1"/>
</dbReference>
<dbReference type="GO" id="GO:0043531">
    <property type="term" value="F:ADP binding"/>
    <property type="evidence" value="ECO:0007669"/>
    <property type="project" value="InterPro"/>
</dbReference>
<feature type="domain" description="Disease resistance R13L4/SHOC-2-like LRR" evidence="11">
    <location>
        <begin position="590"/>
        <end position="730"/>
    </location>
</feature>
<comment type="similarity">
    <text evidence="1">Belongs to the disease resistance NB-LRR family.</text>
</comment>
<dbReference type="PANTHER" id="PTHR36766">
    <property type="entry name" value="PLANT BROAD-SPECTRUM MILDEW RESISTANCE PROTEIN RPW8"/>
    <property type="match status" value="1"/>
</dbReference>
<dbReference type="InterPro" id="IPR041118">
    <property type="entry name" value="Rx_N"/>
</dbReference>
<dbReference type="Gene3D" id="3.80.10.10">
    <property type="entry name" value="Ribonuclease Inhibitor"/>
    <property type="match status" value="2"/>
</dbReference>
<reference evidence="13 14" key="1">
    <citation type="journal article" date="2022" name="Cell">
        <title>Repeat-based holocentromeres influence genome architecture and karyotype evolution.</title>
        <authorList>
            <person name="Hofstatter P.G."/>
            <person name="Thangavel G."/>
            <person name="Lux T."/>
            <person name="Neumann P."/>
            <person name="Vondrak T."/>
            <person name="Novak P."/>
            <person name="Zhang M."/>
            <person name="Costa L."/>
            <person name="Castellani M."/>
            <person name="Scott A."/>
            <person name="Toegelov H."/>
            <person name="Fuchs J."/>
            <person name="Mata-Sucre Y."/>
            <person name="Dias Y."/>
            <person name="Vanzela A.L.L."/>
            <person name="Huettel B."/>
            <person name="Almeida C.C.S."/>
            <person name="Simkova H."/>
            <person name="Souza G."/>
            <person name="Pedrosa-Harand A."/>
            <person name="Macas J."/>
            <person name="Mayer K.F.X."/>
            <person name="Houben A."/>
            <person name="Marques A."/>
        </authorList>
    </citation>
    <scope>NUCLEOTIDE SEQUENCE [LARGE SCALE GENOMIC DNA]</scope>
    <source>
        <strain evidence="13">RhyTen1mFocal</strain>
    </source>
</reference>
<protein>
    <recommendedName>
        <fullName evidence="15">Disease resistance protein RGA3</fullName>
    </recommendedName>
</protein>
<dbReference type="Pfam" id="PF25019">
    <property type="entry name" value="LRR_R13L1-DRL21"/>
    <property type="match status" value="1"/>
</dbReference>
<dbReference type="GO" id="GO:0006952">
    <property type="term" value="P:defense response"/>
    <property type="evidence" value="ECO:0007669"/>
    <property type="project" value="UniProtKB-KW"/>
</dbReference>
<keyword evidence="2" id="KW-0433">Leucine-rich repeat</keyword>
<evidence type="ECO:0000259" key="9">
    <source>
        <dbReference type="Pfam" id="PF18052"/>
    </source>
</evidence>
<dbReference type="InterPro" id="IPR055414">
    <property type="entry name" value="LRR_R13L4/SHOC2-like"/>
</dbReference>
<dbReference type="InterPro" id="IPR036388">
    <property type="entry name" value="WH-like_DNA-bd_sf"/>
</dbReference>
<evidence type="ECO:0000313" key="13">
    <source>
        <dbReference type="EMBL" id="KAJ3696627.1"/>
    </source>
</evidence>
<sequence>MAGLGVLISNLISQGTSLLPTIRDSILAPSSSSSSSSHDSKLRAIEDDLERLMRTLKRIQATLRDAERREIRDESVQLWLTELREVAYAADDVLDEWHYEQLKAQVEARNASGGNSNKRKLIQIPDDMADQIKEIRSRFDEICKDHKALRLREEDGVRIPEGAKFPIPTGHLPHESNIFGRENEKEEVINRLLADCDKNNLMVLPIVGMGGLGKTTLAQLVYNDVRVSQQFDKQGWVWVFNDFDVTRLTKTILECVSGDGSNLTELSMLQGQLKTEVDGKSVFLVLDDVWNDQNSLWQSLMAPLISAKRVSILVTTRNESVALVVQTVPFFKLGTLPDEQCWQIFQHYALGGFLNIERSNLEELGRKIMNKCRGLPLAVKSIASLLRYENEERWEEILQSEIWEAYPNSEAFAALRISYMQLPEHLKSCLLFCSMFPKGFFYQAGRLIDQWVAQDYVVLRSRMSIEEVGMEYVKELWQRSFLQVAYNQTYKIHDVVHDLLRLISRGAHRDIHVNSPLNITDKICNHLFVDGHSDLIDRHFLPKQLAMLRTLILSFPSKKVPLNVSYLSYVQQLRILEISFGDVSYLLDVDSVNPMGQMKHLRCLVLYRCYIDLESRWRCYIDLEPIWQLLNLRFLVINNCKLKELPKEFGNLANLISLYLICCGINSLPESFSLLNNLEILYIDDPSFEKLPENIGKLVSLRELCLVSCQLQVVPDSLCKLSNLKILTIVSLYTFYRNWRITKLPEAIGNISSLQKLVISSHINHLPPSFSKIYNYCRSIKLDCVVVGKNDGLGWLKDFGSLQGTLCFERLKNFNNLGEVGQKFLVGMHLLKELVIGWNTNCSTIQPALKDRENLLCVCKLGAMPAEEMSLSVLESLQPHANLKQLALSEYPGNMLPAWMGDPLVCASLQTINIYYCINLSSLSFGNLFSLKNFGLSGCKGLSSLHEGSLPSQLEKLDIDMCDNLVSMPVLLRLLSLVELKISRCPKLRSFVMETDGDANYWLPPASCSIKIWDCPLLK</sequence>
<organism evidence="13 14">
    <name type="scientific">Rhynchospora tenuis</name>
    <dbReference type="NCBI Taxonomy" id="198213"/>
    <lineage>
        <taxon>Eukaryota</taxon>
        <taxon>Viridiplantae</taxon>
        <taxon>Streptophyta</taxon>
        <taxon>Embryophyta</taxon>
        <taxon>Tracheophyta</taxon>
        <taxon>Spermatophyta</taxon>
        <taxon>Magnoliopsida</taxon>
        <taxon>Liliopsida</taxon>
        <taxon>Poales</taxon>
        <taxon>Cyperaceae</taxon>
        <taxon>Cyperoideae</taxon>
        <taxon>Rhynchosporeae</taxon>
        <taxon>Rhynchospora</taxon>
    </lineage>
</organism>
<feature type="domain" description="Disease resistance N-terminal" evidence="9">
    <location>
        <begin position="36"/>
        <end position="110"/>
    </location>
</feature>
<evidence type="ECO:0000259" key="11">
    <source>
        <dbReference type="Pfam" id="PF23598"/>
    </source>
</evidence>
<feature type="coiled-coil region" evidence="7">
    <location>
        <begin position="42"/>
        <end position="69"/>
    </location>
</feature>
<dbReference type="Pfam" id="PF23598">
    <property type="entry name" value="LRR_14"/>
    <property type="match status" value="1"/>
</dbReference>
<gene>
    <name evidence="13" type="ORF">LUZ61_000332</name>
</gene>
<name>A0AAD6EPR6_9POAL</name>
<evidence type="ECO:0000256" key="3">
    <source>
        <dbReference type="ARBA" id="ARBA00022737"/>
    </source>
</evidence>
<dbReference type="Pfam" id="PF18052">
    <property type="entry name" value="Rx_N"/>
    <property type="match status" value="1"/>
</dbReference>
<dbReference type="Gene3D" id="1.10.8.430">
    <property type="entry name" value="Helical domain of apoptotic protease-activating factors"/>
    <property type="match status" value="1"/>
</dbReference>
<dbReference type="Gene3D" id="1.20.5.4130">
    <property type="match status" value="1"/>
</dbReference>
<evidence type="ECO:0000313" key="14">
    <source>
        <dbReference type="Proteomes" id="UP001210211"/>
    </source>
</evidence>
<keyword evidence="3" id="KW-0677">Repeat</keyword>
<dbReference type="InterPro" id="IPR058922">
    <property type="entry name" value="WHD_DRP"/>
</dbReference>
<evidence type="ECO:0000256" key="7">
    <source>
        <dbReference type="SAM" id="Coils"/>
    </source>
</evidence>
<feature type="domain" description="Disease resistance protein winged helix" evidence="10">
    <location>
        <begin position="435"/>
        <end position="499"/>
    </location>
</feature>
<accession>A0AAD6EPR6</accession>
<dbReference type="SUPFAM" id="SSF52058">
    <property type="entry name" value="L domain-like"/>
    <property type="match status" value="1"/>
</dbReference>
<keyword evidence="6" id="KW-0067">ATP-binding</keyword>
<evidence type="ECO:0008006" key="15">
    <source>
        <dbReference type="Google" id="ProtNLM"/>
    </source>
</evidence>